<dbReference type="Gene3D" id="1.20.120.1460">
    <property type="match status" value="1"/>
</dbReference>
<organism evidence="10">
    <name type="scientific">hydrothermal vent metagenome</name>
    <dbReference type="NCBI Taxonomy" id="652676"/>
    <lineage>
        <taxon>unclassified sequences</taxon>
        <taxon>metagenomes</taxon>
        <taxon>ecological metagenomes</taxon>
    </lineage>
</organism>
<evidence type="ECO:0000256" key="4">
    <source>
        <dbReference type="ARBA" id="ARBA00022643"/>
    </source>
</evidence>
<dbReference type="Pfam" id="PF01207">
    <property type="entry name" value="Dus"/>
    <property type="match status" value="1"/>
</dbReference>
<evidence type="ECO:0000256" key="2">
    <source>
        <dbReference type="ARBA" id="ARBA00022555"/>
    </source>
</evidence>
<dbReference type="InterPro" id="IPR018517">
    <property type="entry name" value="tRNA_hU_synthase_CS"/>
</dbReference>
<keyword evidence="4" id="KW-0288">FMN</keyword>
<proteinExistence type="inferred from homology"/>
<evidence type="ECO:0000313" key="10">
    <source>
        <dbReference type="EMBL" id="SFV57106.1"/>
    </source>
</evidence>
<evidence type="ECO:0000256" key="3">
    <source>
        <dbReference type="ARBA" id="ARBA00022630"/>
    </source>
</evidence>
<dbReference type="SUPFAM" id="SSF51395">
    <property type="entry name" value="FMN-linked oxidoreductases"/>
    <property type="match status" value="1"/>
</dbReference>
<reference evidence="10" key="1">
    <citation type="submission" date="2016-10" db="EMBL/GenBank/DDBJ databases">
        <authorList>
            <person name="de Groot N.N."/>
        </authorList>
    </citation>
    <scope>NUCLEOTIDE SEQUENCE</scope>
</reference>
<sequence>MKEYPHKFSIAPMLDWTDKHCRYFHRLISKKTQLWTEMVTTGAILFGDKNRYLDFNNEENPVVLQLGGSDVFDMTQCAKIAEDWGYDEININVGCPSDRVQKGAFGACLMKTPEVVAECVNAMGDEVKVPITVKSRIGVDEQESYEDLFNFVNIVSKAGCDTFVIHARKAWLKGLSPKENRTIPELKYNFVAQIKRDFPKLNIVINGGIKTLNEVSEHIKLVDGVMMGREIYHNPFILNKVDEKIYQQPKSEITREEVLEKMIIYIEKQMQIGVPIRAMTKHILGLYHSQPNSKEFKRLLSGKVVELSSVKNYLSLRLSR</sequence>
<dbReference type="PIRSF" id="PIRSF006621">
    <property type="entry name" value="Dus"/>
    <property type="match status" value="1"/>
</dbReference>
<dbReference type="NCBIfam" id="NF008774">
    <property type="entry name" value="PRK11815.1"/>
    <property type="match status" value="1"/>
</dbReference>
<keyword evidence="3" id="KW-0285">Flavoprotein</keyword>
<accession>A0A1W1BUB7</accession>
<dbReference type="InterPro" id="IPR013785">
    <property type="entry name" value="Aldolase_TIM"/>
</dbReference>
<keyword evidence="6" id="KW-0521">NADP</keyword>
<protein>
    <submittedName>
        <fullName evidence="10">tRNA dihydrouridine synthase A</fullName>
    </submittedName>
</protein>
<evidence type="ECO:0000256" key="6">
    <source>
        <dbReference type="ARBA" id="ARBA00022857"/>
    </source>
</evidence>
<evidence type="ECO:0000256" key="7">
    <source>
        <dbReference type="ARBA" id="ARBA00022884"/>
    </source>
</evidence>
<keyword evidence="7" id="KW-0694">RNA-binding</keyword>
<feature type="domain" description="DUS-like FMN-binding" evidence="9">
    <location>
        <begin position="10"/>
        <end position="301"/>
    </location>
</feature>
<dbReference type="PROSITE" id="PS01136">
    <property type="entry name" value="UPF0034"/>
    <property type="match status" value="1"/>
</dbReference>
<comment type="cofactor">
    <cofactor evidence="1">
        <name>FMN</name>
        <dbReference type="ChEBI" id="CHEBI:58210"/>
    </cofactor>
</comment>
<evidence type="ECO:0000256" key="8">
    <source>
        <dbReference type="ARBA" id="ARBA00023002"/>
    </source>
</evidence>
<dbReference type="InterPro" id="IPR001269">
    <property type="entry name" value="DUS_fam"/>
</dbReference>
<dbReference type="AlphaFoldDB" id="A0A1W1BUB7"/>
<evidence type="ECO:0000259" key="9">
    <source>
        <dbReference type="Pfam" id="PF01207"/>
    </source>
</evidence>
<dbReference type="PANTHER" id="PTHR42907:SF1">
    <property type="entry name" value="FMN-LINKED OXIDOREDUCTASES SUPERFAMILY PROTEIN"/>
    <property type="match status" value="1"/>
</dbReference>
<dbReference type="Gene3D" id="3.20.20.70">
    <property type="entry name" value="Aldolase class I"/>
    <property type="match status" value="1"/>
</dbReference>
<dbReference type="InterPro" id="IPR035587">
    <property type="entry name" value="DUS-like_FMN-bd"/>
</dbReference>
<dbReference type="CDD" id="cd02801">
    <property type="entry name" value="DUS_like_FMN"/>
    <property type="match status" value="1"/>
</dbReference>
<evidence type="ECO:0000256" key="5">
    <source>
        <dbReference type="ARBA" id="ARBA00022694"/>
    </source>
</evidence>
<dbReference type="NCBIfam" id="TIGR00742">
    <property type="entry name" value="yjbN"/>
    <property type="match status" value="1"/>
</dbReference>
<gene>
    <name evidence="10" type="ORF">MNB_SUP05-5-557</name>
</gene>
<dbReference type="PANTHER" id="PTHR42907">
    <property type="entry name" value="FMN-LINKED OXIDOREDUCTASES SUPERFAMILY PROTEIN"/>
    <property type="match status" value="1"/>
</dbReference>
<evidence type="ECO:0000256" key="1">
    <source>
        <dbReference type="ARBA" id="ARBA00001917"/>
    </source>
</evidence>
<dbReference type="GO" id="GO:0000049">
    <property type="term" value="F:tRNA binding"/>
    <property type="evidence" value="ECO:0007669"/>
    <property type="project" value="UniProtKB-KW"/>
</dbReference>
<dbReference type="InterPro" id="IPR004653">
    <property type="entry name" value="DusA"/>
</dbReference>
<keyword evidence="8" id="KW-0560">Oxidoreductase</keyword>
<keyword evidence="5" id="KW-0819">tRNA processing</keyword>
<keyword evidence="2" id="KW-0820">tRNA-binding</keyword>
<dbReference type="GO" id="GO:0017150">
    <property type="term" value="F:tRNA dihydrouridine synthase activity"/>
    <property type="evidence" value="ECO:0007669"/>
    <property type="project" value="InterPro"/>
</dbReference>
<dbReference type="HAMAP" id="MF_02041">
    <property type="entry name" value="DusA_subfam"/>
    <property type="match status" value="1"/>
</dbReference>
<dbReference type="FunFam" id="3.20.20.70:FF:000083">
    <property type="entry name" value="tRNA-dihydrouridine(20/20a) synthase"/>
    <property type="match status" value="1"/>
</dbReference>
<dbReference type="GO" id="GO:0050660">
    <property type="term" value="F:flavin adenine dinucleotide binding"/>
    <property type="evidence" value="ECO:0007669"/>
    <property type="project" value="InterPro"/>
</dbReference>
<name>A0A1W1BUB7_9ZZZZ</name>
<dbReference type="EMBL" id="FPHJ01000019">
    <property type="protein sequence ID" value="SFV57106.1"/>
    <property type="molecule type" value="Genomic_DNA"/>
</dbReference>